<reference evidence="2 3" key="1">
    <citation type="submission" date="2022-08" db="EMBL/GenBank/DDBJ databases">
        <title>Reclassification of Massilia species as members of the genera Telluria, Duganella, Pseudoduganella, Mokoshia gen. nov. and Zemynaea gen. nov. using orthogonal and non-orthogonal genome-based approaches.</title>
        <authorList>
            <person name="Bowman J.P."/>
        </authorList>
    </citation>
    <scope>NUCLEOTIDE SEQUENCE [LARGE SCALE GENOMIC DNA]</scope>
    <source>
        <strain evidence="2 3">LMG 28164</strain>
    </source>
</reference>
<proteinExistence type="predicted"/>
<evidence type="ECO:0000313" key="2">
    <source>
        <dbReference type="EMBL" id="MCS0591285.1"/>
    </source>
</evidence>
<feature type="chain" id="PRO_5045878290" evidence="1">
    <location>
        <begin position="19"/>
        <end position="247"/>
    </location>
</feature>
<protein>
    <submittedName>
        <fullName evidence="2">DUF1566 domain-containing protein</fullName>
    </submittedName>
</protein>
<sequence>MKRIVGWLFMLCMLVACSDPDQGPALGPFAAITKTETDKPFNIVPPSSKSPAPFSYTSSNQAVAVIAGSLVTIKGPGETTITATQPGTGGWGPTSASTTLTVTAVACEAGSVRINGNCVPKPNCVEPAVLTNNQCIVPASNPPVGLVTFDAKAWMGVSFSNNWTKARDFCDTVTIDGYGNWRLPSVAELKKLAASGEIAGHNWSVGVTWASEMGTASDQASHKVVDLATGADAERPDAAGAFVSCVH</sequence>
<evidence type="ECO:0000313" key="3">
    <source>
        <dbReference type="Proteomes" id="UP001205560"/>
    </source>
</evidence>
<feature type="signal peptide" evidence="1">
    <location>
        <begin position="1"/>
        <end position="18"/>
    </location>
</feature>
<dbReference type="EMBL" id="JANUGX010000025">
    <property type="protein sequence ID" value="MCS0591285.1"/>
    <property type="molecule type" value="Genomic_DNA"/>
</dbReference>
<dbReference type="Proteomes" id="UP001205560">
    <property type="component" value="Unassembled WGS sequence"/>
</dbReference>
<dbReference type="PROSITE" id="PS51257">
    <property type="entry name" value="PROKAR_LIPOPROTEIN"/>
    <property type="match status" value="1"/>
</dbReference>
<comment type="caution">
    <text evidence="2">The sequence shown here is derived from an EMBL/GenBank/DDBJ whole genome shotgun (WGS) entry which is preliminary data.</text>
</comment>
<dbReference type="SUPFAM" id="SSF49373">
    <property type="entry name" value="Invasin/intimin cell-adhesion fragments"/>
    <property type="match status" value="1"/>
</dbReference>
<organism evidence="2 3">
    <name type="scientific">Massilia norwichensis</name>
    <dbReference type="NCBI Taxonomy" id="1442366"/>
    <lineage>
        <taxon>Bacteria</taxon>
        <taxon>Pseudomonadati</taxon>
        <taxon>Pseudomonadota</taxon>
        <taxon>Betaproteobacteria</taxon>
        <taxon>Burkholderiales</taxon>
        <taxon>Oxalobacteraceae</taxon>
        <taxon>Telluria group</taxon>
        <taxon>Massilia</taxon>
    </lineage>
</organism>
<name>A0ABT2ABW1_9BURK</name>
<dbReference type="RefSeq" id="WP_258847054.1">
    <property type="nucleotide sequence ID" value="NZ_JANUGX010000025.1"/>
</dbReference>
<dbReference type="Gene3D" id="2.60.40.1080">
    <property type="match status" value="1"/>
</dbReference>
<keyword evidence="1" id="KW-0732">Signal</keyword>
<evidence type="ECO:0000256" key="1">
    <source>
        <dbReference type="SAM" id="SignalP"/>
    </source>
</evidence>
<keyword evidence="3" id="KW-1185">Reference proteome</keyword>
<accession>A0ABT2ABW1</accession>
<gene>
    <name evidence="2" type="ORF">NX782_19025</name>
</gene>
<dbReference type="InterPro" id="IPR008964">
    <property type="entry name" value="Invasin/intimin_cell_adhesion"/>
</dbReference>